<organism evidence="1 2">
    <name type="scientific">Roseibacillus ishigakijimensis</name>
    <dbReference type="NCBI Taxonomy" id="454146"/>
    <lineage>
        <taxon>Bacteria</taxon>
        <taxon>Pseudomonadati</taxon>
        <taxon>Verrucomicrobiota</taxon>
        <taxon>Verrucomicrobiia</taxon>
        <taxon>Verrucomicrobiales</taxon>
        <taxon>Verrucomicrobiaceae</taxon>
        <taxon>Roseibacillus</taxon>
    </lineage>
</organism>
<dbReference type="AlphaFoldDB" id="A0A934VLS5"/>
<reference evidence="1" key="1">
    <citation type="submission" date="2021-01" db="EMBL/GenBank/DDBJ databases">
        <title>Modified the classification status of verrucomicrobia.</title>
        <authorList>
            <person name="Feng X."/>
        </authorList>
    </citation>
    <scope>NUCLEOTIDE SEQUENCE</scope>
    <source>
        <strain evidence="1">KCTC 12986</strain>
    </source>
</reference>
<gene>
    <name evidence="1" type="ORF">JIN78_05710</name>
</gene>
<keyword evidence="2" id="KW-1185">Reference proteome</keyword>
<protein>
    <submittedName>
        <fullName evidence="1">Uncharacterized protein</fullName>
    </submittedName>
</protein>
<name>A0A934VLS5_9BACT</name>
<proteinExistence type="predicted"/>
<evidence type="ECO:0000313" key="2">
    <source>
        <dbReference type="Proteomes" id="UP000604083"/>
    </source>
</evidence>
<sequence>MTTEEIQDYIENAISVQLEGYMTESGEMRTSEGGDGRFLGQVRATRYSGLPGGKSLFLAIGETEKGVQIIKFGSTEVLTPDENDLNMVLQKELGLGKN</sequence>
<comment type="caution">
    <text evidence="1">The sequence shown here is derived from an EMBL/GenBank/DDBJ whole genome shotgun (WGS) entry which is preliminary data.</text>
</comment>
<evidence type="ECO:0000313" key="1">
    <source>
        <dbReference type="EMBL" id="MBK1833552.1"/>
    </source>
</evidence>
<accession>A0A934VLS5</accession>
<dbReference type="RefSeq" id="WP_200390987.1">
    <property type="nucleotide sequence ID" value="NZ_JAENIO010000010.1"/>
</dbReference>
<dbReference type="EMBL" id="JAENIO010000010">
    <property type="protein sequence ID" value="MBK1833552.1"/>
    <property type="molecule type" value="Genomic_DNA"/>
</dbReference>
<dbReference type="Proteomes" id="UP000604083">
    <property type="component" value="Unassembled WGS sequence"/>
</dbReference>